<dbReference type="InterPro" id="IPR007569">
    <property type="entry name" value="DUF559"/>
</dbReference>
<keyword evidence="3" id="KW-1185">Reference proteome</keyword>
<feature type="domain" description="DUF559" evidence="1">
    <location>
        <begin position="6"/>
        <end position="117"/>
    </location>
</feature>
<dbReference type="Proteomes" id="UP001597010">
    <property type="component" value="Unassembled WGS sequence"/>
</dbReference>
<dbReference type="PANTHER" id="PTHR38590">
    <property type="entry name" value="BLL0828 PROTEIN"/>
    <property type="match status" value="1"/>
</dbReference>
<protein>
    <submittedName>
        <fullName evidence="2">Endonuclease domain-containing protein</fullName>
    </submittedName>
</protein>
<dbReference type="CDD" id="cd01038">
    <property type="entry name" value="Endonuclease_DUF559"/>
    <property type="match status" value="1"/>
</dbReference>
<comment type="caution">
    <text evidence="2">The sequence shown here is derived from an EMBL/GenBank/DDBJ whole genome shotgun (WGS) entry which is preliminary data.</text>
</comment>
<dbReference type="Pfam" id="PF04480">
    <property type="entry name" value="DUF559"/>
    <property type="match status" value="1"/>
</dbReference>
<organism evidence="2 3">
    <name type="scientific">Mucilaginibacter litoreus</name>
    <dbReference type="NCBI Taxonomy" id="1048221"/>
    <lineage>
        <taxon>Bacteria</taxon>
        <taxon>Pseudomonadati</taxon>
        <taxon>Bacteroidota</taxon>
        <taxon>Sphingobacteriia</taxon>
        <taxon>Sphingobacteriales</taxon>
        <taxon>Sphingobacteriaceae</taxon>
        <taxon>Mucilaginibacter</taxon>
    </lineage>
</organism>
<gene>
    <name evidence="2" type="ORF">ACFQZX_04480</name>
</gene>
<evidence type="ECO:0000259" key="1">
    <source>
        <dbReference type="Pfam" id="PF04480"/>
    </source>
</evidence>
<proteinExistence type="predicted"/>
<name>A0ABW3ARH7_9SPHI</name>
<reference evidence="3" key="1">
    <citation type="journal article" date="2019" name="Int. J. Syst. Evol. Microbiol.">
        <title>The Global Catalogue of Microorganisms (GCM) 10K type strain sequencing project: providing services to taxonomists for standard genome sequencing and annotation.</title>
        <authorList>
            <consortium name="The Broad Institute Genomics Platform"/>
            <consortium name="The Broad Institute Genome Sequencing Center for Infectious Disease"/>
            <person name="Wu L."/>
            <person name="Ma J."/>
        </authorList>
    </citation>
    <scope>NUCLEOTIDE SEQUENCE [LARGE SCALE GENOMIC DNA]</scope>
    <source>
        <strain evidence="3">CCUG 61484</strain>
    </source>
</reference>
<evidence type="ECO:0000313" key="2">
    <source>
        <dbReference type="EMBL" id="MFD0792859.1"/>
    </source>
</evidence>
<dbReference type="SUPFAM" id="SSF52980">
    <property type="entry name" value="Restriction endonuclease-like"/>
    <property type="match status" value="1"/>
</dbReference>
<dbReference type="RefSeq" id="WP_377111777.1">
    <property type="nucleotide sequence ID" value="NZ_JBHTHZ010000002.1"/>
</dbReference>
<sequence>MPSIIQLCRDLRQRQTPTEKRLWEMLRNRNLRGKKFLRQHPIYIKSVIGKYEFYIADFYCDEAKLVVEADGPVHLHKKQYDKNRDLILSSLGLNILRFKNEEIEKDMEAVMTKIAEYL</sequence>
<dbReference type="Gene3D" id="3.40.960.10">
    <property type="entry name" value="VSR Endonuclease"/>
    <property type="match status" value="1"/>
</dbReference>
<dbReference type="InterPro" id="IPR011335">
    <property type="entry name" value="Restrct_endonuc-II-like"/>
</dbReference>
<accession>A0ABW3ARH7</accession>
<dbReference type="PANTHER" id="PTHR38590:SF1">
    <property type="entry name" value="BLL0828 PROTEIN"/>
    <property type="match status" value="1"/>
</dbReference>
<dbReference type="InterPro" id="IPR047216">
    <property type="entry name" value="Endonuclease_DUF559_bact"/>
</dbReference>
<keyword evidence="2" id="KW-0255">Endonuclease</keyword>
<dbReference type="GO" id="GO:0004519">
    <property type="term" value="F:endonuclease activity"/>
    <property type="evidence" value="ECO:0007669"/>
    <property type="project" value="UniProtKB-KW"/>
</dbReference>
<keyword evidence="2" id="KW-0540">Nuclease</keyword>
<keyword evidence="2" id="KW-0378">Hydrolase</keyword>
<evidence type="ECO:0000313" key="3">
    <source>
        <dbReference type="Proteomes" id="UP001597010"/>
    </source>
</evidence>
<dbReference type="EMBL" id="JBHTHZ010000002">
    <property type="protein sequence ID" value="MFD0792859.1"/>
    <property type="molecule type" value="Genomic_DNA"/>
</dbReference>